<feature type="transmembrane region" description="Helical" evidence="7">
    <location>
        <begin position="104"/>
        <end position="122"/>
    </location>
</feature>
<gene>
    <name evidence="9" type="primary">lacF_75</name>
    <name evidence="9" type="ORF">SDC9_194718</name>
</gene>
<name>A0A645I781_9ZZZZ</name>
<comment type="subcellular location">
    <subcellularLocation>
        <location evidence="1">Cell membrane</location>
        <topology evidence="1">Multi-pass membrane protein</topology>
    </subcellularLocation>
</comment>
<proteinExistence type="predicted"/>
<evidence type="ECO:0000313" key="9">
    <source>
        <dbReference type="EMBL" id="MPN47118.1"/>
    </source>
</evidence>
<evidence type="ECO:0000256" key="6">
    <source>
        <dbReference type="ARBA" id="ARBA00023136"/>
    </source>
</evidence>
<protein>
    <submittedName>
        <fullName evidence="9">Lactose transport system permease protein LacF</fullName>
    </submittedName>
</protein>
<feature type="transmembrane region" description="Helical" evidence="7">
    <location>
        <begin position="72"/>
        <end position="92"/>
    </location>
</feature>
<keyword evidence="6 7" id="KW-0472">Membrane</keyword>
<dbReference type="PANTHER" id="PTHR30193:SF37">
    <property type="entry name" value="INNER MEMBRANE ABC TRANSPORTER PERMEASE PROTEIN YCJO"/>
    <property type="match status" value="1"/>
</dbReference>
<dbReference type="InterPro" id="IPR051393">
    <property type="entry name" value="ABC_transporter_permease"/>
</dbReference>
<evidence type="ECO:0000256" key="2">
    <source>
        <dbReference type="ARBA" id="ARBA00022448"/>
    </source>
</evidence>
<evidence type="ECO:0000256" key="3">
    <source>
        <dbReference type="ARBA" id="ARBA00022475"/>
    </source>
</evidence>
<dbReference type="PANTHER" id="PTHR30193">
    <property type="entry name" value="ABC TRANSPORTER PERMEASE PROTEIN"/>
    <property type="match status" value="1"/>
</dbReference>
<dbReference type="EMBL" id="VSSQ01108375">
    <property type="protein sequence ID" value="MPN47118.1"/>
    <property type="molecule type" value="Genomic_DNA"/>
</dbReference>
<evidence type="ECO:0000256" key="4">
    <source>
        <dbReference type="ARBA" id="ARBA00022692"/>
    </source>
</evidence>
<evidence type="ECO:0000259" key="8">
    <source>
        <dbReference type="PROSITE" id="PS50928"/>
    </source>
</evidence>
<dbReference type="PROSITE" id="PS50928">
    <property type="entry name" value="ABC_TM1"/>
    <property type="match status" value="1"/>
</dbReference>
<dbReference type="InterPro" id="IPR000515">
    <property type="entry name" value="MetI-like"/>
</dbReference>
<keyword evidence="4 7" id="KW-0812">Transmembrane</keyword>
<accession>A0A645I781</accession>
<keyword evidence="2" id="KW-0813">Transport</keyword>
<dbReference type="CDD" id="cd06261">
    <property type="entry name" value="TM_PBP2"/>
    <property type="match status" value="1"/>
</dbReference>
<dbReference type="InterPro" id="IPR035906">
    <property type="entry name" value="MetI-like_sf"/>
</dbReference>
<feature type="transmembrane region" description="Helical" evidence="7">
    <location>
        <begin position="38"/>
        <end position="60"/>
    </location>
</feature>
<dbReference type="AlphaFoldDB" id="A0A645I781"/>
<comment type="caution">
    <text evidence="9">The sequence shown here is derived from an EMBL/GenBank/DDBJ whole genome shotgun (WGS) entry which is preliminary data.</text>
</comment>
<evidence type="ECO:0000256" key="7">
    <source>
        <dbReference type="SAM" id="Phobius"/>
    </source>
</evidence>
<organism evidence="9">
    <name type="scientific">bioreactor metagenome</name>
    <dbReference type="NCBI Taxonomy" id="1076179"/>
    <lineage>
        <taxon>unclassified sequences</taxon>
        <taxon>metagenomes</taxon>
        <taxon>ecological metagenomes</taxon>
    </lineage>
</organism>
<evidence type="ECO:0000256" key="1">
    <source>
        <dbReference type="ARBA" id="ARBA00004651"/>
    </source>
</evidence>
<evidence type="ECO:0000256" key="5">
    <source>
        <dbReference type="ARBA" id="ARBA00022989"/>
    </source>
</evidence>
<dbReference type="GO" id="GO:0055085">
    <property type="term" value="P:transmembrane transport"/>
    <property type="evidence" value="ECO:0007669"/>
    <property type="project" value="InterPro"/>
</dbReference>
<reference evidence="9" key="1">
    <citation type="submission" date="2019-08" db="EMBL/GenBank/DDBJ databases">
        <authorList>
            <person name="Kucharzyk K."/>
            <person name="Murdoch R.W."/>
            <person name="Higgins S."/>
            <person name="Loffler F."/>
        </authorList>
    </citation>
    <scope>NUCLEOTIDE SEQUENCE</scope>
</reference>
<sequence>MLMDIWSACGYYMVIFLAAMQAVPKSLFDAAKLSGASSFYTLIKITIPMIKSTIVFVLIINVIKSFQVFMEIYIMTKGGPLHSTTTLVYMIFNNAFEKTDAMGYAAAISYFLFFFLIILSFIQLKFIKTNK</sequence>
<dbReference type="Gene3D" id="1.10.3720.10">
    <property type="entry name" value="MetI-like"/>
    <property type="match status" value="1"/>
</dbReference>
<dbReference type="Pfam" id="PF00528">
    <property type="entry name" value="BPD_transp_1"/>
    <property type="match status" value="1"/>
</dbReference>
<keyword evidence="3" id="KW-1003">Cell membrane</keyword>
<keyword evidence="5 7" id="KW-1133">Transmembrane helix</keyword>
<dbReference type="GO" id="GO:0005886">
    <property type="term" value="C:plasma membrane"/>
    <property type="evidence" value="ECO:0007669"/>
    <property type="project" value="UniProtKB-SubCell"/>
</dbReference>
<feature type="domain" description="ABC transmembrane type-1" evidence="8">
    <location>
        <begin position="1"/>
        <end position="123"/>
    </location>
</feature>
<dbReference type="SUPFAM" id="SSF161098">
    <property type="entry name" value="MetI-like"/>
    <property type="match status" value="1"/>
</dbReference>